<protein>
    <submittedName>
        <fullName evidence="3">Serine carboxypeptidase-like protein</fullName>
    </submittedName>
</protein>
<keyword evidence="4" id="KW-1185">Reference proteome</keyword>
<evidence type="ECO:0000256" key="1">
    <source>
        <dbReference type="ARBA" id="ARBA00009431"/>
    </source>
</evidence>
<dbReference type="EMBL" id="LFYR01001978">
    <property type="protein sequence ID" value="KMZ58013.1"/>
    <property type="molecule type" value="Genomic_DNA"/>
</dbReference>
<dbReference type="Gene3D" id="3.40.50.1820">
    <property type="entry name" value="alpha/beta hydrolase"/>
    <property type="match status" value="1"/>
</dbReference>
<dbReference type="OMA" id="WYYNYLQ"/>
<evidence type="ECO:0000313" key="4">
    <source>
        <dbReference type="Proteomes" id="UP000036987"/>
    </source>
</evidence>
<name>A0A0K9NN23_ZOSMR</name>
<dbReference type="Proteomes" id="UP000036987">
    <property type="component" value="Unassembled WGS sequence"/>
</dbReference>
<comment type="similarity">
    <text evidence="1">Belongs to the peptidase S10 family.</text>
</comment>
<dbReference type="OrthoDB" id="443318at2759"/>
<keyword evidence="3" id="KW-0378">Hydrolase</keyword>
<dbReference type="PANTHER" id="PTHR11802:SF454">
    <property type="entry name" value="SERINE CARBOXYPEPTIDASE-LIKE 50"/>
    <property type="match status" value="1"/>
</dbReference>
<dbReference type="SUPFAM" id="SSF53474">
    <property type="entry name" value="alpha/beta-Hydrolases"/>
    <property type="match status" value="1"/>
</dbReference>
<dbReference type="AlphaFoldDB" id="A0A0K9NN23"/>
<dbReference type="GO" id="GO:0006508">
    <property type="term" value="P:proteolysis"/>
    <property type="evidence" value="ECO:0007669"/>
    <property type="project" value="InterPro"/>
</dbReference>
<feature type="chain" id="PRO_5005527033" evidence="2">
    <location>
        <begin position="21"/>
        <end position="445"/>
    </location>
</feature>
<organism evidence="3 4">
    <name type="scientific">Zostera marina</name>
    <name type="common">Eelgrass</name>
    <dbReference type="NCBI Taxonomy" id="29655"/>
    <lineage>
        <taxon>Eukaryota</taxon>
        <taxon>Viridiplantae</taxon>
        <taxon>Streptophyta</taxon>
        <taxon>Embryophyta</taxon>
        <taxon>Tracheophyta</taxon>
        <taxon>Spermatophyta</taxon>
        <taxon>Magnoliopsida</taxon>
        <taxon>Liliopsida</taxon>
        <taxon>Zosteraceae</taxon>
        <taxon>Zostera</taxon>
    </lineage>
</organism>
<gene>
    <name evidence="3" type="ORF">ZOSMA_7G00410</name>
</gene>
<dbReference type="GO" id="GO:0004185">
    <property type="term" value="F:serine-type carboxypeptidase activity"/>
    <property type="evidence" value="ECO:0000318"/>
    <property type="project" value="GO_Central"/>
</dbReference>
<dbReference type="PANTHER" id="PTHR11802">
    <property type="entry name" value="SERINE PROTEASE FAMILY S10 SERINE CARBOXYPEPTIDASE"/>
    <property type="match status" value="1"/>
</dbReference>
<keyword evidence="3" id="KW-0121">Carboxypeptidase</keyword>
<keyword evidence="2" id="KW-0732">Signal</keyword>
<sequence>MKFATAFFFFLLSSSITVSSSPILPPEAHPTKSGYLPVSTTTNSSLFYAFYESKSTTAFNSQTPILVWLQGGPGCSSMVGNFFELGPYLIHNTTTSTTTIPLKLTPNPYSWNTKFGLVFIDNPIGTGFSIASSSDEIPTDQINVARHLWVGLQHFLDSEIGFRARPLYFAGESYAGKYIPAVGWYVLKMNEEVEEERRIGLKGVAIGNGLTDPVVQVKTHADSAYYTGLINAIQRKELKLSQERSVELAEAAKWPEATDARNLLFKQLENMTGLATLYDFRRKTEYETDRVEEVMQDELVKETFGINKNTTWYECSYLVGRKLHGDIMKSVKPMVEVLLEKSKVLLYQGQFDLKENAVSTEAWLNTLEWKDLNGYLVSNRSVWKVGEDVAGYVQKWKSLTTVVVSGAGHLVPADQGRNSQAMIEGWIEETGFFTDDTKKRTLMVI</sequence>
<reference evidence="4" key="1">
    <citation type="journal article" date="2016" name="Nature">
        <title>The genome of the seagrass Zostera marina reveals angiosperm adaptation to the sea.</title>
        <authorList>
            <person name="Olsen J.L."/>
            <person name="Rouze P."/>
            <person name="Verhelst B."/>
            <person name="Lin Y.-C."/>
            <person name="Bayer T."/>
            <person name="Collen J."/>
            <person name="Dattolo E."/>
            <person name="De Paoli E."/>
            <person name="Dittami S."/>
            <person name="Maumus F."/>
            <person name="Michel G."/>
            <person name="Kersting A."/>
            <person name="Lauritano C."/>
            <person name="Lohaus R."/>
            <person name="Toepel M."/>
            <person name="Tonon T."/>
            <person name="Vanneste K."/>
            <person name="Amirebrahimi M."/>
            <person name="Brakel J."/>
            <person name="Bostroem C."/>
            <person name="Chovatia M."/>
            <person name="Grimwood J."/>
            <person name="Jenkins J.W."/>
            <person name="Jueterbock A."/>
            <person name="Mraz A."/>
            <person name="Stam W.T."/>
            <person name="Tice H."/>
            <person name="Bornberg-Bauer E."/>
            <person name="Green P.J."/>
            <person name="Pearson G.A."/>
            <person name="Procaccini G."/>
            <person name="Duarte C.M."/>
            <person name="Schmutz J."/>
            <person name="Reusch T.B.H."/>
            <person name="Van de Peer Y."/>
        </authorList>
    </citation>
    <scope>NUCLEOTIDE SEQUENCE [LARGE SCALE GENOMIC DNA]</scope>
    <source>
        <strain evidence="4">cv. Finnish</strain>
    </source>
</reference>
<keyword evidence="3" id="KW-0645">Protease</keyword>
<proteinExistence type="inferred from homology"/>
<dbReference type="InterPro" id="IPR029058">
    <property type="entry name" value="AB_hydrolase_fold"/>
</dbReference>
<comment type="caution">
    <text evidence="3">The sequence shown here is derived from an EMBL/GenBank/DDBJ whole genome shotgun (WGS) entry which is preliminary data.</text>
</comment>
<evidence type="ECO:0000256" key="2">
    <source>
        <dbReference type="SAM" id="SignalP"/>
    </source>
</evidence>
<dbReference type="Pfam" id="PF00450">
    <property type="entry name" value="Peptidase_S10"/>
    <property type="match status" value="1"/>
</dbReference>
<evidence type="ECO:0000313" key="3">
    <source>
        <dbReference type="EMBL" id="KMZ58013.1"/>
    </source>
</evidence>
<dbReference type="InterPro" id="IPR001563">
    <property type="entry name" value="Peptidase_S10"/>
</dbReference>
<feature type="signal peptide" evidence="2">
    <location>
        <begin position="1"/>
        <end position="20"/>
    </location>
</feature>
<dbReference type="PRINTS" id="PR00724">
    <property type="entry name" value="CRBOXYPTASEC"/>
</dbReference>
<accession>A0A0K9NN23</accession>